<evidence type="ECO:0000313" key="7">
    <source>
        <dbReference type="Proteomes" id="UP001217838"/>
    </source>
</evidence>
<accession>A0ABT5B709</accession>
<reference evidence="6 7" key="1">
    <citation type="submission" date="2022-11" db="EMBL/GenBank/DDBJ databases">
        <title>Minimal conservation of predation-associated metabolite biosynthetic gene clusters underscores biosynthetic potential of Myxococcota including descriptions for ten novel species: Archangium lansinium sp. nov., Myxococcus landrumus sp. nov., Nannocystis bai.</title>
        <authorList>
            <person name="Ahearne A."/>
            <person name="Stevens C."/>
            <person name="Dowd S."/>
        </authorList>
    </citation>
    <scope>NUCLEOTIDE SEQUENCE [LARGE SCALE GENOMIC DNA]</scope>
    <source>
        <strain evidence="6 7">NCELM</strain>
    </source>
</reference>
<keyword evidence="3 4" id="KW-0443">Lipid metabolism</keyword>
<dbReference type="PROSITE" id="PS51635">
    <property type="entry name" value="PNPLA"/>
    <property type="match status" value="1"/>
</dbReference>
<feature type="short sequence motif" description="GXSXG" evidence="4">
    <location>
        <begin position="48"/>
        <end position="52"/>
    </location>
</feature>
<organism evidence="6 7">
    <name type="scientific">Nannocystis radixulma</name>
    <dbReference type="NCBI Taxonomy" id="2995305"/>
    <lineage>
        <taxon>Bacteria</taxon>
        <taxon>Pseudomonadati</taxon>
        <taxon>Myxococcota</taxon>
        <taxon>Polyangia</taxon>
        <taxon>Nannocystales</taxon>
        <taxon>Nannocystaceae</taxon>
        <taxon>Nannocystis</taxon>
    </lineage>
</organism>
<evidence type="ECO:0000256" key="3">
    <source>
        <dbReference type="ARBA" id="ARBA00023098"/>
    </source>
</evidence>
<evidence type="ECO:0000256" key="2">
    <source>
        <dbReference type="ARBA" id="ARBA00022963"/>
    </source>
</evidence>
<comment type="caution">
    <text evidence="6">The sequence shown here is derived from an EMBL/GenBank/DDBJ whole genome shotgun (WGS) entry which is preliminary data.</text>
</comment>
<proteinExistence type="predicted"/>
<dbReference type="PANTHER" id="PTHR14226:SF29">
    <property type="entry name" value="NEUROPATHY TARGET ESTERASE SWS"/>
    <property type="match status" value="1"/>
</dbReference>
<keyword evidence="7" id="KW-1185">Reference proteome</keyword>
<dbReference type="RefSeq" id="WP_271999706.1">
    <property type="nucleotide sequence ID" value="NZ_JAQNDN010000010.1"/>
</dbReference>
<dbReference type="InterPro" id="IPR016035">
    <property type="entry name" value="Acyl_Trfase/lysoPLipase"/>
</dbReference>
<keyword evidence="2 4" id="KW-0442">Lipid degradation</keyword>
<feature type="domain" description="PNPLA" evidence="5">
    <location>
        <begin position="17"/>
        <end position="178"/>
    </location>
</feature>
<feature type="active site" description="Nucleophile" evidence="4">
    <location>
        <position position="50"/>
    </location>
</feature>
<name>A0ABT5B709_9BACT</name>
<dbReference type="InterPro" id="IPR050301">
    <property type="entry name" value="NTE"/>
</dbReference>
<evidence type="ECO:0000259" key="5">
    <source>
        <dbReference type="PROSITE" id="PS51635"/>
    </source>
</evidence>
<evidence type="ECO:0000313" key="6">
    <source>
        <dbReference type="EMBL" id="MDC0669904.1"/>
    </source>
</evidence>
<comment type="caution">
    <text evidence="4">Lacks conserved residue(s) required for the propagation of feature annotation.</text>
</comment>
<protein>
    <submittedName>
        <fullName evidence="6">Patatin-like phospholipase family protein</fullName>
    </submittedName>
</protein>
<dbReference type="Gene3D" id="3.40.1090.10">
    <property type="entry name" value="Cytosolic phospholipase A2 catalytic domain"/>
    <property type="match status" value="2"/>
</dbReference>
<sequence length="248" mass="26626">MKHASNRDWLAAEPFTLALSAGFFGFFAHTGVLQALEEAGLAPRRIVGVSAGALAGGLWASGLSATELADELLRLRRVDFWDPGLPLGGLLKGGKFAAKLRSLLDARGVIRVEDCRLPFAAVVYDVVSRRVRAVDRGPLGPAIQASCTVPLMFRPLRHEGRLLLDGGVADRLGLCALQPGERALHHALRSRSPWRGLTPGVPKDMSVGPARRMLVIDDLPRVTPFRLDAGPAALKRAHAAMTGWLARS</sequence>
<feature type="short sequence motif" description="DGA/G" evidence="4">
    <location>
        <begin position="165"/>
        <end position="167"/>
    </location>
</feature>
<dbReference type="InterPro" id="IPR002641">
    <property type="entry name" value="PNPLA_dom"/>
</dbReference>
<dbReference type="Proteomes" id="UP001217838">
    <property type="component" value="Unassembled WGS sequence"/>
</dbReference>
<evidence type="ECO:0000256" key="4">
    <source>
        <dbReference type="PROSITE-ProRule" id="PRU01161"/>
    </source>
</evidence>
<evidence type="ECO:0000256" key="1">
    <source>
        <dbReference type="ARBA" id="ARBA00022801"/>
    </source>
</evidence>
<dbReference type="EMBL" id="JAQNDN010000010">
    <property type="protein sequence ID" value="MDC0669904.1"/>
    <property type="molecule type" value="Genomic_DNA"/>
</dbReference>
<dbReference type="SUPFAM" id="SSF52151">
    <property type="entry name" value="FabD/lysophospholipase-like"/>
    <property type="match status" value="1"/>
</dbReference>
<keyword evidence="1 4" id="KW-0378">Hydrolase</keyword>
<feature type="active site" description="Proton acceptor" evidence="4">
    <location>
        <position position="165"/>
    </location>
</feature>
<dbReference type="PANTHER" id="PTHR14226">
    <property type="entry name" value="NEUROPATHY TARGET ESTERASE/SWISS CHEESE D.MELANOGASTER"/>
    <property type="match status" value="1"/>
</dbReference>
<dbReference type="Pfam" id="PF01734">
    <property type="entry name" value="Patatin"/>
    <property type="match status" value="1"/>
</dbReference>
<gene>
    <name evidence="6" type="ORF">POL58_19270</name>
</gene>